<organism evidence="2 3">
    <name type="scientific">Eragrostis curvula</name>
    <name type="common">weeping love grass</name>
    <dbReference type="NCBI Taxonomy" id="38414"/>
    <lineage>
        <taxon>Eukaryota</taxon>
        <taxon>Viridiplantae</taxon>
        <taxon>Streptophyta</taxon>
        <taxon>Embryophyta</taxon>
        <taxon>Tracheophyta</taxon>
        <taxon>Spermatophyta</taxon>
        <taxon>Magnoliopsida</taxon>
        <taxon>Liliopsida</taxon>
        <taxon>Poales</taxon>
        <taxon>Poaceae</taxon>
        <taxon>PACMAD clade</taxon>
        <taxon>Chloridoideae</taxon>
        <taxon>Eragrostideae</taxon>
        <taxon>Eragrostidinae</taxon>
        <taxon>Eragrostis</taxon>
    </lineage>
</organism>
<evidence type="ECO:0000256" key="1">
    <source>
        <dbReference type="SAM" id="Phobius"/>
    </source>
</evidence>
<keyword evidence="1" id="KW-0812">Transmembrane</keyword>
<name>A0A5J9WU41_9POAL</name>
<reference evidence="2 3" key="1">
    <citation type="journal article" date="2019" name="Sci. Rep.">
        <title>A high-quality genome of Eragrostis curvula grass provides insights into Poaceae evolution and supports new strategies to enhance forage quality.</title>
        <authorList>
            <person name="Carballo J."/>
            <person name="Santos B.A.C.M."/>
            <person name="Zappacosta D."/>
            <person name="Garbus I."/>
            <person name="Selva J.P."/>
            <person name="Gallo C.A."/>
            <person name="Diaz A."/>
            <person name="Albertini E."/>
            <person name="Caccamo M."/>
            <person name="Echenique V."/>
        </authorList>
    </citation>
    <scope>NUCLEOTIDE SEQUENCE [LARGE SCALE GENOMIC DNA]</scope>
    <source>
        <strain evidence="3">cv. Victoria</strain>
        <tissue evidence="2">Leaf</tissue>
    </source>
</reference>
<dbReference type="EMBL" id="RWGY01000002">
    <property type="protein sequence ID" value="TVU51618.1"/>
    <property type="molecule type" value="Genomic_DNA"/>
</dbReference>
<keyword evidence="1" id="KW-0472">Membrane</keyword>
<keyword evidence="3" id="KW-1185">Reference proteome</keyword>
<dbReference type="AlphaFoldDB" id="A0A5J9WU41"/>
<feature type="non-terminal residue" evidence="2">
    <location>
        <position position="1"/>
    </location>
</feature>
<dbReference type="Gramene" id="TVU51618">
    <property type="protein sequence ID" value="TVU51618"/>
    <property type="gene ID" value="EJB05_03058"/>
</dbReference>
<keyword evidence="1" id="KW-1133">Transmembrane helix</keyword>
<evidence type="ECO:0000313" key="2">
    <source>
        <dbReference type="EMBL" id="TVU51618.1"/>
    </source>
</evidence>
<sequence>MAATAAVLRLLRRGGRGASASPPSAMMQSLFFRGSYSPAVVATLPAVHHAAPPVQPQLRRYSTKGPTEYKANELLEMARVHRVIGQNLKNNTHSLLDQIKNFEERDGMLGKQLHKGRGTCARLQQLDLQSSFDNQSWMILFSHMHRCIGFLIKSAMVAVAALIVAVVMPLSRVVNKQV</sequence>
<dbReference type="Proteomes" id="UP000324897">
    <property type="component" value="Chromosome 6"/>
</dbReference>
<evidence type="ECO:0000313" key="3">
    <source>
        <dbReference type="Proteomes" id="UP000324897"/>
    </source>
</evidence>
<protein>
    <submittedName>
        <fullName evidence="2">Uncharacterized protein</fullName>
    </submittedName>
</protein>
<feature type="transmembrane region" description="Helical" evidence="1">
    <location>
        <begin position="148"/>
        <end position="170"/>
    </location>
</feature>
<accession>A0A5J9WU41</accession>
<gene>
    <name evidence="2" type="ORF">EJB05_03058</name>
</gene>
<comment type="caution">
    <text evidence="2">The sequence shown here is derived from an EMBL/GenBank/DDBJ whole genome shotgun (WGS) entry which is preliminary data.</text>
</comment>
<proteinExistence type="predicted"/>